<evidence type="ECO:0000313" key="4">
    <source>
        <dbReference type="EMBL" id="SQG48855.1"/>
    </source>
</evidence>
<dbReference type="RefSeq" id="WP_010079470.1">
    <property type="nucleotide sequence ID" value="NC_012803.1"/>
</dbReference>
<dbReference type="HOGENOM" id="CLU_107144_1_1_11"/>
<dbReference type="GO" id="GO:0003677">
    <property type="term" value="F:DNA binding"/>
    <property type="evidence" value="ECO:0007669"/>
    <property type="project" value="UniProtKB-KW"/>
</dbReference>
<comment type="cofactor">
    <cofactor evidence="2">
        <name>[2Fe-2S] cluster</name>
        <dbReference type="ChEBI" id="CHEBI:190135"/>
    </cofactor>
</comment>
<keyword evidence="5" id="KW-1185">Reference proteome</keyword>
<dbReference type="NCBIfam" id="TIGR00738">
    <property type="entry name" value="rrf2_super"/>
    <property type="match status" value="1"/>
</dbReference>
<dbReference type="InterPro" id="IPR000944">
    <property type="entry name" value="Tscrpt_reg_Rrf2"/>
</dbReference>
<reference evidence="3" key="1">
    <citation type="submission" date="2009-05" db="EMBL/GenBank/DDBJ databases">
        <title>Complete sequence of Micrococcus luteus NCTC 2665.</title>
        <authorList>
            <consortium name="US DOE Joint Genome Institute"/>
            <person name="Lucas S."/>
            <person name="Copeland A."/>
            <person name="Lapidus A."/>
            <person name="Glavina del Rio T."/>
            <person name="Dalin E."/>
            <person name="Tice H."/>
            <person name="Bruce D."/>
            <person name="Goodwin L."/>
            <person name="Pitluck S."/>
            <person name="Lowry S."/>
            <person name="Larimer F."/>
            <person name="Land M."/>
            <person name="Hauser L."/>
            <person name="Kyrpides N."/>
            <person name="Lykidis A."/>
            <person name="Young M."/>
            <person name="Greenblatt C."/>
        </authorList>
    </citation>
    <scope>NUCLEOTIDE SEQUENCE</scope>
    <source>
        <strain evidence="3">NCTC 2665</strain>
    </source>
</reference>
<dbReference type="eggNOG" id="COG1959">
    <property type="taxonomic scope" value="Bacteria"/>
</dbReference>
<evidence type="ECO:0000313" key="3">
    <source>
        <dbReference type="EMBL" id="ACS29903.1"/>
    </source>
</evidence>
<dbReference type="Gene3D" id="1.10.10.10">
    <property type="entry name" value="Winged helix-like DNA-binding domain superfamily/Winged helix DNA-binding domain"/>
    <property type="match status" value="1"/>
</dbReference>
<dbReference type="GeneID" id="93344531"/>
<dbReference type="Proteomes" id="UP000000738">
    <property type="component" value="Chromosome"/>
</dbReference>
<organism evidence="3 5">
    <name type="scientific">Micrococcus luteus (strain ATCC 4698 / DSM 20030 / JCM 1464 / CCM 169 / CCUG 5858 / IAM 1056 / NBRC 3333 / NCIMB 9278 / NCTC 2665 / VKM Ac-2230)</name>
    <name type="common">Micrococcus lysodeikticus</name>
    <dbReference type="NCBI Taxonomy" id="465515"/>
    <lineage>
        <taxon>Bacteria</taxon>
        <taxon>Bacillati</taxon>
        <taxon>Actinomycetota</taxon>
        <taxon>Actinomycetes</taxon>
        <taxon>Micrococcales</taxon>
        <taxon>Micrococcaceae</taxon>
        <taxon>Micrococcus</taxon>
    </lineage>
</organism>
<evidence type="ECO:0000313" key="6">
    <source>
        <dbReference type="Proteomes" id="UP000248985"/>
    </source>
</evidence>
<dbReference type="AlphaFoldDB" id="C5C8V1"/>
<name>C5C8V1_MICLC</name>
<gene>
    <name evidence="4" type="primary">nsrR</name>
    <name evidence="3" type="ordered locus">Mlut_03520</name>
    <name evidence="4" type="ORF">NCTC2665_01374</name>
</gene>
<dbReference type="PROSITE" id="PS51197">
    <property type="entry name" value="HTH_RRF2_2"/>
    <property type="match status" value="1"/>
</dbReference>
<dbReference type="GO" id="GO:0005829">
    <property type="term" value="C:cytosol"/>
    <property type="evidence" value="ECO:0007669"/>
    <property type="project" value="TreeGrafter"/>
</dbReference>
<evidence type="ECO:0000256" key="1">
    <source>
        <dbReference type="ARBA" id="ARBA00023125"/>
    </source>
</evidence>
<dbReference type="PANTHER" id="PTHR33221:SF4">
    <property type="entry name" value="HTH-TYPE TRANSCRIPTIONAL REPRESSOR NSRR"/>
    <property type="match status" value="1"/>
</dbReference>
<proteinExistence type="predicted"/>
<evidence type="ECO:0000256" key="2">
    <source>
        <dbReference type="ARBA" id="ARBA00034078"/>
    </source>
</evidence>
<dbReference type="EMBL" id="CP001628">
    <property type="protein sequence ID" value="ACS29903.1"/>
    <property type="molecule type" value="Genomic_DNA"/>
</dbReference>
<dbReference type="InterPro" id="IPR036390">
    <property type="entry name" value="WH_DNA-bd_sf"/>
</dbReference>
<sequence>MKLSAYTDVCLRVLMTLAAAEGERVTSQQIADRIQVPYNHVIKAVAELRRRGTIEVLRGRNGGATIAEAGLDQRVGELVRALSSRDEVIDCAGHETGVPCPFAADCRLREALARAREAFMAELDLLTVRDLVRPGRAGATGPVSLGLPAMGSHAATV</sequence>
<dbReference type="EnsemblBacteria" id="ACS29903">
    <property type="protein sequence ID" value="ACS29903"/>
    <property type="gene ID" value="Mlut_03520"/>
</dbReference>
<dbReference type="EMBL" id="LS483396">
    <property type="protein sequence ID" value="SQG48855.1"/>
    <property type="molecule type" value="Genomic_DNA"/>
</dbReference>
<dbReference type="GO" id="GO:0003700">
    <property type="term" value="F:DNA-binding transcription factor activity"/>
    <property type="evidence" value="ECO:0007669"/>
    <property type="project" value="TreeGrafter"/>
</dbReference>
<dbReference type="STRING" id="465515.Mlut_03520"/>
<dbReference type="PATRIC" id="fig|465515.4.peg.332"/>
<dbReference type="InterPro" id="IPR036388">
    <property type="entry name" value="WH-like_DNA-bd_sf"/>
</dbReference>
<protein>
    <submittedName>
        <fullName evidence="4">HTH-type transcriptional repressor NsrR</fullName>
    </submittedName>
    <submittedName>
        <fullName evidence="3">Rrf2 family protein, putative transcriptional regulator</fullName>
    </submittedName>
</protein>
<dbReference type="Pfam" id="PF02082">
    <property type="entry name" value="Rrf2"/>
    <property type="match status" value="1"/>
</dbReference>
<evidence type="ECO:0000313" key="5">
    <source>
        <dbReference type="Proteomes" id="UP000000738"/>
    </source>
</evidence>
<reference evidence="4 6" key="3">
    <citation type="submission" date="2018-06" db="EMBL/GenBank/DDBJ databases">
        <authorList>
            <consortium name="Pathogen Informatics"/>
            <person name="Doyle S."/>
        </authorList>
    </citation>
    <scope>NUCLEOTIDE SEQUENCE [LARGE SCALE GENOMIC DNA]</scope>
    <source>
        <strain evidence="4 6">NCTC2665</strain>
    </source>
</reference>
<keyword evidence="1" id="KW-0238">DNA-binding</keyword>
<dbReference type="PANTHER" id="PTHR33221">
    <property type="entry name" value="WINGED HELIX-TURN-HELIX TRANSCRIPTIONAL REGULATOR, RRF2 FAMILY"/>
    <property type="match status" value="1"/>
</dbReference>
<reference evidence="5" key="2">
    <citation type="journal article" date="2010" name="J. Bacteriol.">
        <title>Genome sequence of the Fleming strain of Micrococcus luteus, a simple free-living actinobacterium.</title>
        <authorList>
            <person name="Young M."/>
            <person name="Artsatbanov V."/>
            <person name="Beller H.R."/>
            <person name="Chandra G."/>
            <person name="Chater K.F."/>
            <person name="Dover L.G."/>
            <person name="Goh E.B."/>
            <person name="Kahan T."/>
            <person name="Kaprelyants A.S."/>
            <person name="Kyrpides N."/>
            <person name="Lapidus A."/>
            <person name="Lowry S.R."/>
            <person name="Lykidis A."/>
            <person name="Mahillon J."/>
            <person name="Markowitz V."/>
            <person name="Mavromatis K."/>
            <person name="Mukamolova G.V."/>
            <person name="Oren A."/>
            <person name="Rokem J.S."/>
            <person name="Smith M.C."/>
            <person name="Young D.I."/>
            <person name="Greenblatt C.L."/>
        </authorList>
    </citation>
    <scope>NUCLEOTIDE SEQUENCE [LARGE SCALE GENOMIC DNA]</scope>
    <source>
        <strain evidence="5">ATCC 4698 / DSM 20030 / JCM 1464 / NBRC 3333 / NCIMB 9278 / NCTC 2665 / VKM Ac-2230</strain>
    </source>
</reference>
<dbReference type="Proteomes" id="UP000248985">
    <property type="component" value="Chromosome 1"/>
</dbReference>
<accession>C5C8V1</accession>
<dbReference type="SUPFAM" id="SSF46785">
    <property type="entry name" value="Winged helix' DNA-binding domain"/>
    <property type="match status" value="1"/>
</dbReference>
<dbReference type="KEGG" id="mlu:Mlut_03520"/>